<dbReference type="PANTHER" id="PTHR43586:SF15">
    <property type="entry name" value="BLR3095 PROTEIN"/>
    <property type="match status" value="1"/>
</dbReference>
<accession>A0A5C5Z9U3</accession>
<reference evidence="4 5" key="1">
    <citation type="submission" date="2019-02" db="EMBL/GenBank/DDBJ databases">
        <title>Deep-cultivation of Planctomycetes and their phenomic and genomic characterization uncovers novel biology.</title>
        <authorList>
            <person name="Wiegand S."/>
            <person name="Jogler M."/>
            <person name="Boedeker C."/>
            <person name="Pinto D."/>
            <person name="Vollmers J."/>
            <person name="Rivas-Marin E."/>
            <person name="Kohn T."/>
            <person name="Peeters S.H."/>
            <person name="Heuer A."/>
            <person name="Rast P."/>
            <person name="Oberbeckmann S."/>
            <person name="Bunk B."/>
            <person name="Jeske O."/>
            <person name="Meyerdierks A."/>
            <person name="Storesund J.E."/>
            <person name="Kallscheuer N."/>
            <person name="Luecker S."/>
            <person name="Lage O.M."/>
            <person name="Pohl T."/>
            <person name="Merkel B.J."/>
            <person name="Hornburger P."/>
            <person name="Mueller R.-W."/>
            <person name="Bruemmer F."/>
            <person name="Labrenz M."/>
            <person name="Spormann A.M."/>
            <person name="Op Den Camp H."/>
            <person name="Overmann J."/>
            <person name="Amann R."/>
            <person name="Jetten M.S.M."/>
            <person name="Mascher T."/>
            <person name="Medema M.H."/>
            <person name="Devos D.P."/>
            <person name="Kaster A.-K."/>
            <person name="Ovreas L."/>
            <person name="Rohde M."/>
            <person name="Galperin M.Y."/>
            <person name="Jogler C."/>
        </authorList>
    </citation>
    <scope>NUCLEOTIDE SEQUENCE [LARGE SCALE GENOMIC DNA]</scope>
    <source>
        <strain evidence="4 5">CA13</strain>
    </source>
</reference>
<evidence type="ECO:0000259" key="3">
    <source>
        <dbReference type="Pfam" id="PF00266"/>
    </source>
</evidence>
<dbReference type="InterPro" id="IPR015424">
    <property type="entry name" value="PyrdxlP-dep_Trfase"/>
</dbReference>
<dbReference type="Proteomes" id="UP000315010">
    <property type="component" value="Unassembled WGS sequence"/>
</dbReference>
<dbReference type="Gene3D" id="3.90.1150.10">
    <property type="entry name" value="Aspartate Aminotransferase, domain 1"/>
    <property type="match status" value="1"/>
</dbReference>
<sequence length="421" mass="46501">MENPKYSSVSLQSDAERAQTDAPQCETGRWKCETAPWKWWRSQMPIAKTWAYFDHAAVAPLSGPAATAITQFADQASRQGDTVWPTWADSNEKLRRNAARLLGCESKEIALIPNTTAGINFVAEGWDWKPGDNVVIPEGEFPSNLFPWMNQQSRGVELRIVPRRQSKHGETHEVNVADLVDAMDDSTRIVAASWVGYASGYRLDVAELVRQSHERGVLVFLDAIQGLGMYPLDLKKTPVDFLAADGHKWLLGPEGAGLAMIRREHFGKLRLGNIGWGSVKNSYNYAEPKMDLRNEAARYESGSANMVGLAGLSASLDIFLAVLDHHGADAIEQRVVGLATELDQKLRAMGVKTSLAADRENQSSIVNFRLDGTEPAKIRERGLEQNVVLSCRGSGVRASVHAYNNEEDLDRLVAVVKSFRS</sequence>
<dbReference type="InterPro" id="IPR015421">
    <property type="entry name" value="PyrdxlP-dep_Trfase_major"/>
</dbReference>
<dbReference type="EMBL" id="SJPJ01000001">
    <property type="protein sequence ID" value="TWT84139.1"/>
    <property type="molecule type" value="Genomic_DNA"/>
</dbReference>
<name>A0A5C5Z9U3_9BACT</name>
<dbReference type="PANTHER" id="PTHR43586">
    <property type="entry name" value="CYSTEINE DESULFURASE"/>
    <property type="match status" value="1"/>
</dbReference>
<keyword evidence="4" id="KW-0808">Transferase</keyword>
<gene>
    <name evidence="4" type="primary">sufS</name>
    <name evidence="4" type="ORF">CA13_56150</name>
</gene>
<keyword evidence="5" id="KW-1185">Reference proteome</keyword>
<evidence type="ECO:0000313" key="4">
    <source>
        <dbReference type="EMBL" id="TWT84139.1"/>
    </source>
</evidence>
<dbReference type="AlphaFoldDB" id="A0A5C5Z9U3"/>
<dbReference type="Gene3D" id="3.40.640.10">
    <property type="entry name" value="Type I PLP-dependent aspartate aminotransferase-like (Major domain)"/>
    <property type="match status" value="1"/>
</dbReference>
<dbReference type="SUPFAM" id="SSF53383">
    <property type="entry name" value="PLP-dependent transferases"/>
    <property type="match status" value="1"/>
</dbReference>
<evidence type="ECO:0000256" key="1">
    <source>
        <dbReference type="ARBA" id="ARBA00022898"/>
    </source>
</evidence>
<evidence type="ECO:0000256" key="2">
    <source>
        <dbReference type="SAM" id="MobiDB-lite"/>
    </source>
</evidence>
<feature type="domain" description="Aminotransferase class V" evidence="3">
    <location>
        <begin position="52"/>
        <end position="412"/>
    </location>
</feature>
<protein>
    <submittedName>
        <fullName evidence="4">Cysteine desulfurase</fullName>
        <ecNumber evidence="4">2.8.1.7</ecNumber>
    </submittedName>
</protein>
<evidence type="ECO:0000313" key="5">
    <source>
        <dbReference type="Proteomes" id="UP000315010"/>
    </source>
</evidence>
<comment type="caution">
    <text evidence="4">The sequence shown here is derived from an EMBL/GenBank/DDBJ whole genome shotgun (WGS) entry which is preliminary data.</text>
</comment>
<proteinExistence type="predicted"/>
<feature type="region of interest" description="Disordered" evidence="2">
    <location>
        <begin position="1"/>
        <end position="23"/>
    </location>
</feature>
<dbReference type="Pfam" id="PF00266">
    <property type="entry name" value="Aminotran_5"/>
    <property type="match status" value="1"/>
</dbReference>
<dbReference type="InterPro" id="IPR000192">
    <property type="entry name" value="Aminotrans_V_dom"/>
</dbReference>
<dbReference type="InterPro" id="IPR015422">
    <property type="entry name" value="PyrdxlP-dep_Trfase_small"/>
</dbReference>
<feature type="compositionally biased region" description="Polar residues" evidence="2">
    <location>
        <begin position="1"/>
        <end position="13"/>
    </location>
</feature>
<dbReference type="EC" id="2.8.1.7" evidence="4"/>
<organism evidence="4 5">
    <name type="scientific">Novipirellula herctigrandis</name>
    <dbReference type="NCBI Taxonomy" id="2527986"/>
    <lineage>
        <taxon>Bacteria</taxon>
        <taxon>Pseudomonadati</taxon>
        <taxon>Planctomycetota</taxon>
        <taxon>Planctomycetia</taxon>
        <taxon>Pirellulales</taxon>
        <taxon>Pirellulaceae</taxon>
        <taxon>Novipirellula</taxon>
    </lineage>
</organism>
<dbReference type="GO" id="GO:0031071">
    <property type="term" value="F:cysteine desulfurase activity"/>
    <property type="evidence" value="ECO:0007669"/>
    <property type="project" value="UniProtKB-EC"/>
</dbReference>
<keyword evidence="1" id="KW-0663">Pyridoxal phosphate</keyword>